<dbReference type="AlphaFoldDB" id="K5UGL0"/>
<sequence>MRIVATDFPADDGAPHVRPAPIGHPIKISQVLKQPVPPGRVVRLIIDGEGDTEGYLSCPAETADSFVEQHMALLNGVAEQRKLELMDAGGGDLCLVIYVTLM</sequence>
<evidence type="ECO:0000313" key="2">
    <source>
        <dbReference type="Proteomes" id="UP000008370"/>
    </source>
</evidence>
<dbReference type="InParanoid" id="K5UGL0"/>
<reference evidence="1 2" key="1">
    <citation type="journal article" date="2012" name="BMC Genomics">
        <title>Comparative genomics of the white-rot fungi, Phanerochaete carnosa and P. chrysosporium, to elucidate the genetic basis of the distinct wood types they colonize.</title>
        <authorList>
            <person name="Suzuki H."/>
            <person name="MacDonald J."/>
            <person name="Syed K."/>
            <person name="Salamov A."/>
            <person name="Hori C."/>
            <person name="Aerts A."/>
            <person name="Henrissat B."/>
            <person name="Wiebenga A."/>
            <person name="vanKuyk P.A."/>
            <person name="Barry K."/>
            <person name="Lindquist E."/>
            <person name="LaButti K."/>
            <person name="Lapidus A."/>
            <person name="Lucas S."/>
            <person name="Coutinho P."/>
            <person name="Gong Y."/>
            <person name="Samejima M."/>
            <person name="Mahadevan R."/>
            <person name="Abou-Zaid M."/>
            <person name="de Vries R.P."/>
            <person name="Igarashi K."/>
            <person name="Yadav J.S."/>
            <person name="Grigoriev I.V."/>
            <person name="Master E.R."/>
        </authorList>
    </citation>
    <scope>NUCLEOTIDE SEQUENCE [LARGE SCALE GENOMIC DNA]</scope>
    <source>
        <strain evidence="1 2">HHB-10118-sp</strain>
    </source>
</reference>
<dbReference type="RefSeq" id="XP_007402832.1">
    <property type="nucleotide sequence ID" value="XM_007402770.1"/>
</dbReference>
<name>K5UGL0_PHACS</name>
<dbReference type="HOGENOM" id="CLU_2278440_0_0_1"/>
<dbReference type="Gene3D" id="3.40.50.12780">
    <property type="entry name" value="N-terminal domain of ligase-like"/>
    <property type="match status" value="1"/>
</dbReference>
<accession>K5UGL0</accession>
<keyword evidence="2" id="KW-1185">Reference proteome</keyword>
<organism evidence="1 2">
    <name type="scientific">Phanerochaete carnosa (strain HHB-10118-sp)</name>
    <name type="common">White-rot fungus</name>
    <name type="synonym">Peniophora carnosa</name>
    <dbReference type="NCBI Taxonomy" id="650164"/>
    <lineage>
        <taxon>Eukaryota</taxon>
        <taxon>Fungi</taxon>
        <taxon>Dikarya</taxon>
        <taxon>Basidiomycota</taxon>
        <taxon>Agaricomycotina</taxon>
        <taxon>Agaricomycetes</taxon>
        <taxon>Polyporales</taxon>
        <taxon>Phanerochaetaceae</taxon>
        <taxon>Phanerochaete</taxon>
    </lineage>
</organism>
<protein>
    <submittedName>
        <fullName evidence="1">Uncharacterized protein</fullName>
    </submittedName>
</protein>
<dbReference type="InterPro" id="IPR042099">
    <property type="entry name" value="ANL_N_sf"/>
</dbReference>
<evidence type="ECO:0000313" key="1">
    <source>
        <dbReference type="EMBL" id="EKM48616.1"/>
    </source>
</evidence>
<gene>
    <name evidence="1" type="ORF">PHACADRAFT_202594</name>
</gene>
<dbReference type="Proteomes" id="UP000008370">
    <property type="component" value="Unassembled WGS sequence"/>
</dbReference>
<dbReference type="GeneID" id="18911924"/>
<proteinExistence type="predicted"/>
<dbReference type="KEGG" id="pco:PHACADRAFT_202594"/>
<dbReference type="EMBL" id="JH930876">
    <property type="protein sequence ID" value="EKM48616.1"/>
    <property type="molecule type" value="Genomic_DNA"/>
</dbReference>